<name>A0A9J5YBB6_SOLCO</name>
<sequence>MAKAGGYIGGRGYITMAQSKGGFHIIYDLIAIKRMYAEEASQKEVSEHCSAAVLSGNLNFERRTCSPSYNKTRASYLAAKSWTLPDLEKDLLGIFGKYGKSVYLKGHIWPSNKEIANK</sequence>
<reference evidence="2 3" key="1">
    <citation type="submission" date="2020-09" db="EMBL/GenBank/DDBJ databases">
        <title>De no assembly of potato wild relative species, Solanum commersonii.</title>
        <authorList>
            <person name="Cho K."/>
        </authorList>
    </citation>
    <scope>NUCLEOTIDE SEQUENCE [LARGE SCALE GENOMIC DNA]</scope>
    <source>
        <strain evidence="2">LZ3.2</strain>
        <tissue evidence="2">Leaf</tissue>
    </source>
</reference>
<evidence type="ECO:0000256" key="1">
    <source>
        <dbReference type="ARBA" id="ARBA00023004"/>
    </source>
</evidence>
<dbReference type="InterPro" id="IPR015931">
    <property type="entry name" value="Acnase/IPM_dHydase_lsu_aba_1/3"/>
</dbReference>
<comment type="caution">
    <text evidence="2">The sequence shown here is derived from an EMBL/GenBank/DDBJ whole genome shotgun (WGS) entry which is preliminary data.</text>
</comment>
<dbReference type="Gene3D" id="3.30.499.10">
    <property type="entry name" value="Aconitase, domain 3"/>
    <property type="match status" value="1"/>
</dbReference>
<keyword evidence="1" id="KW-0408">Iron</keyword>
<evidence type="ECO:0000313" key="3">
    <source>
        <dbReference type="Proteomes" id="UP000824120"/>
    </source>
</evidence>
<gene>
    <name evidence="2" type="ORF">H5410_039243</name>
</gene>
<dbReference type="EMBL" id="JACXVP010000007">
    <property type="protein sequence ID" value="KAG5598011.1"/>
    <property type="molecule type" value="Genomic_DNA"/>
</dbReference>
<dbReference type="AlphaFoldDB" id="A0A9J5YBB6"/>
<keyword evidence="3" id="KW-1185">Reference proteome</keyword>
<accession>A0A9J5YBB6</accession>
<dbReference type="Proteomes" id="UP000824120">
    <property type="component" value="Chromosome 7"/>
</dbReference>
<proteinExistence type="predicted"/>
<protein>
    <submittedName>
        <fullName evidence="2">Uncharacterized protein</fullName>
    </submittedName>
</protein>
<organism evidence="2 3">
    <name type="scientific">Solanum commersonii</name>
    <name type="common">Commerson's wild potato</name>
    <name type="synonym">Commerson's nightshade</name>
    <dbReference type="NCBI Taxonomy" id="4109"/>
    <lineage>
        <taxon>Eukaryota</taxon>
        <taxon>Viridiplantae</taxon>
        <taxon>Streptophyta</taxon>
        <taxon>Embryophyta</taxon>
        <taxon>Tracheophyta</taxon>
        <taxon>Spermatophyta</taxon>
        <taxon>Magnoliopsida</taxon>
        <taxon>eudicotyledons</taxon>
        <taxon>Gunneridae</taxon>
        <taxon>Pentapetalae</taxon>
        <taxon>asterids</taxon>
        <taxon>lamiids</taxon>
        <taxon>Solanales</taxon>
        <taxon>Solanaceae</taxon>
        <taxon>Solanoideae</taxon>
        <taxon>Solaneae</taxon>
        <taxon>Solanum</taxon>
    </lineage>
</organism>
<evidence type="ECO:0000313" key="2">
    <source>
        <dbReference type="EMBL" id="KAG5598011.1"/>
    </source>
</evidence>